<gene>
    <name evidence="3" type="ORF">HGA07_17095</name>
</gene>
<evidence type="ECO:0000256" key="1">
    <source>
        <dbReference type="SAM" id="MobiDB-lite"/>
    </source>
</evidence>
<comment type="caution">
    <text evidence="3">The sequence shown here is derived from an EMBL/GenBank/DDBJ whole genome shotgun (WGS) entry which is preliminary data.</text>
</comment>
<keyword evidence="4" id="KW-1185">Reference proteome</keyword>
<dbReference type="AlphaFoldDB" id="A0A7X6LZ83"/>
<evidence type="ECO:0000259" key="2">
    <source>
        <dbReference type="Pfam" id="PF02464"/>
    </source>
</evidence>
<feature type="region of interest" description="Disordered" evidence="1">
    <location>
        <begin position="28"/>
        <end position="49"/>
    </location>
</feature>
<dbReference type="Gene3D" id="3.90.950.20">
    <property type="entry name" value="CinA-like"/>
    <property type="match status" value="1"/>
</dbReference>
<protein>
    <submittedName>
        <fullName evidence="3">CinA family protein</fullName>
    </submittedName>
</protein>
<dbReference type="Pfam" id="PF02464">
    <property type="entry name" value="CinA"/>
    <property type="match status" value="1"/>
</dbReference>
<dbReference type="InterPro" id="IPR036653">
    <property type="entry name" value="CinA-like_C"/>
</dbReference>
<evidence type="ECO:0000313" key="4">
    <source>
        <dbReference type="Proteomes" id="UP000523447"/>
    </source>
</evidence>
<name>A0A7X6LZ83_9NOCA</name>
<sequence length="207" mass="20909">MPATRNRCSDCSTNSTPRCANIARAVAATRNRPNERPSHGGGGGAAVTEKSAAERIAELAAAGGATIAVAESLTSGKIASALGAAPDAGQWFRGGVVAYHPEVKRGVLHMPDVPVVSRPAAEALAANVRTLFDATLSVAVTGVGGPDASDGEPPGTVWLATASATAVTAERARFDGDPEAVLDQTVRFALDCLLDRLTASSVAAEHG</sequence>
<organism evidence="3 4">
    <name type="scientific">Nocardia veterana</name>
    <dbReference type="NCBI Taxonomy" id="132249"/>
    <lineage>
        <taxon>Bacteria</taxon>
        <taxon>Bacillati</taxon>
        <taxon>Actinomycetota</taxon>
        <taxon>Actinomycetes</taxon>
        <taxon>Mycobacteriales</taxon>
        <taxon>Nocardiaceae</taxon>
        <taxon>Nocardia</taxon>
    </lineage>
</organism>
<feature type="domain" description="CinA C-terminal" evidence="2">
    <location>
        <begin position="51"/>
        <end position="196"/>
    </location>
</feature>
<dbReference type="EMBL" id="JAAXPE010000017">
    <property type="protein sequence ID" value="NKY87339.1"/>
    <property type="molecule type" value="Genomic_DNA"/>
</dbReference>
<accession>A0A7X6LZ83</accession>
<dbReference type="InterPro" id="IPR008136">
    <property type="entry name" value="CinA_C"/>
</dbReference>
<reference evidence="3 4" key="1">
    <citation type="submission" date="2020-04" db="EMBL/GenBank/DDBJ databases">
        <title>MicrobeNet Type strains.</title>
        <authorList>
            <person name="Nicholson A.C."/>
        </authorList>
    </citation>
    <scope>NUCLEOTIDE SEQUENCE [LARGE SCALE GENOMIC DNA]</scope>
    <source>
        <strain evidence="3 4">DSM 44445</strain>
    </source>
</reference>
<dbReference type="SUPFAM" id="SSF142433">
    <property type="entry name" value="CinA-like"/>
    <property type="match status" value="1"/>
</dbReference>
<proteinExistence type="predicted"/>
<evidence type="ECO:0000313" key="3">
    <source>
        <dbReference type="EMBL" id="NKY87339.1"/>
    </source>
</evidence>
<dbReference type="NCBIfam" id="TIGR00199">
    <property type="entry name" value="PncC_domain"/>
    <property type="match status" value="1"/>
</dbReference>
<dbReference type="Proteomes" id="UP000523447">
    <property type="component" value="Unassembled WGS sequence"/>
</dbReference>